<keyword evidence="2" id="KW-0808">Transferase</keyword>
<evidence type="ECO:0000313" key="3">
    <source>
        <dbReference type="Proteomes" id="UP000629287"/>
    </source>
</evidence>
<keyword evidence="3" id="KW-1185">Reference proteome</keyword>
<dbReference type="InterPro" id="IPR016181">
    <property type="entry name" value="Acyl_CoA_acyltransferase"/>
</dbReference>
<dbReference type="Gene3D" id="3.40.630.30">
    <property type="match status" value="1"/>
</dbReference>
<dbReference type="SUPFAM" id="SSF55729">
    <property type="entry name" value="Acyl-CoA N-acyltransferases (Nat)"/>
    <property type="match status" value="1"/>
</dbReference>
<proteinExistence type="predicted"/>
<dbReference type="AlphaFoldDB" id="A0A8I0TPU1"/>
<accession>A0A8I0TPU1</accession>
<gene>
    <name evidence="2" type="ORF">H4687_001350</name>
</gene>
<protein>
    <submittedName>
        <fullName evidence="2">Putative GNAT family acetyltransferase</fullName>
    </submittedName>
</protein>
<comment type="caution">
    <text evidence="2">The sequence shown here is derived from an EMBL/GenBank/DDBJ whole genome shotgun (WGS) entry which is preliminary data.</text>
</comment>
<dbReference type="GO" id="GO:0016740">
    <property type="term" value="F:transferase activity"/>
    <property type="evidence" value="ECO:0007669"/>
    <property type="project" value="UniProtKB-KW"/>
</dbReference>
<feature type="compositionally biased region" description="Basic residues" evidence="1">
    <location>
        <begin position="7"/>
        <end position="16"/>
    </location>
</feature>
<dbReference type="Proteomes" id="UP000629287">
    <property type="component" value="Unassembled WGS sequence"/>
</dbReference>
<name>A0A8I0TPU1_9ACTN</name>
<organism evidence="2 3">
    <name type="scientific">Streptomyces stelliscabiei</name>
    <dbReference type="NCBI Taxonomy" id="146820"/>
    <lineage>
        <taxon>Bacteria</taxon>
        <taxon>Bacillati</taxon>
        <taxon>Actinomycetota</taxon>
        <taxon>Actinomycetes</taxon>
        <taxon>Kitasatosporales</taxon>
        <taxon>Streptomycetaceae</taxon>
        <taxon>Streptomyces</taxon>
    </lineage>
</organism>
<sequence length="79" mass="8522">MAPAPRERHRAHLRGRGRGDASAATAEASRAALDAGAREVLLFADLVNPTGNALYRRSGYVPVTDFAMYDLPRGIGSRR</sequence>
<dbReference type="EMBL" id="JADBGF010000001">
    <property type="protein sequence ID" value="MBE1595221.1"/>
    <property type="molecule type" value="Genomic_DNA"/>
</dbReference>
<reference evidence="2 3" key="1">
    <citation type="submission" date="2020-10" db="EMBL/GenBank/DDBJ databases">
        <title>Sequencing the genomes of 1000 actinobacteria strains.</title>
        <authorList>
            <person name="Klenk H.-P."/>
        </authorList>
    </citation>
    <scope>NUCLEOTIDE SEQUENCE [LARGE SCALE GENOMIC DNA]</scope>
    <source>
        <strain evidence="2 3">DSM 41803</strain>
    </source>
</reference>
<evidence type="ECO:0000256" key="1">
    <source>
        <dbReference type="SAM" id="MobiDB-lite"/>
    </source>
</evidence>
<evidence type="ECO:0000313" key="2">
    <source>
        <dbReference type="EMBL" id="MBE1595221.1"/>
    </source>
</evidence>
<feature type="region of interest" description="Disordered" evidence="1">
    <location>
        <begin position="1"/>
        <end position="23"/>
    </location>
</feature>